<feature type="region of interest" description="Disordered" evidence="1">
    <location>
        <begin position="67"/>
        <end position="89"/>
    </location>
</feature>
<gene>
    <name evidence="2" type="ORF">JG688_00004381</name>
</gene>
<dbReference type="AlphaFoldDB" id="A0A8J5IQ52"/>
<sequence>MSPETDSNDHVPLEFLLGARVKHYYPDISKDKHQACSSKVPQTKRIFAQSIHPRRREEQARQLLQRVLDQDDPRRIDGPSESEVDFPAESDKPSLLKALTHVTTTSHAGQEVLFDEANFQLRFGNASLSPARIKTLQQLRDDDLRRQNQRVTSFHGYEQDNNRPFLGITGAAAHNPQTTTRQLRDLKATQQLKDERTQELLEILREQQKHTQTALRQHQQFAKALQRQKHAGVVSTSLLSLDSVKKCENGNGWSEITERKTMPSLQLPEAYYEHHLPEEQEHQGRPALATLNFDARALSQLKSMASPDGTPPSVSTNNEEGYSDVDDDCEQVGKRLGDRQREVFASNAANGLFLGGGFISKTKDKKPKPRSISNSSNQPAKPELLESVLGAQSASILPLAQANKPALRRREASAGRQQPNKSS</sequence>
<name>A0A8J5IQ52_9STRA</name>
<evidence type="ECO:0000256" key="1">
    <source>
        <dbReference type="SAM" id="MobiDB-lite"/>
    </source>
</evidence>
<proteinExistence type="predicted"/>
<dbReference type="Proteomes" id="UP000709295">
    <property type="component" value="Unassembled WGS sequence"/>
</dbReference>
<keyword evidence="3" id="KW-1185">Reference proteome</keyword>
<feature type="region of interest" description="Disordered" evidence="1">
    <location>
        <begin position="303"/>
        <end position="329"/>
    </location>
</feature>
<evidence type="ECO:0000313" key="2">
    <source>
        <dbReference type="EMBL" id="KAG6971619.1"/>
    </source>
</evidence>
<evidence type="ECO:0000313" key="3">
    <source>
        <dbReference type="Proteomes" id="UP000709295"/>
    </source>
</evidence>
<feature type="compositionally biased region" description="Basic and acidic residues" evidence="1">
    <location>
        <begin position="68"/>
        <end position="78"/>
    </location>
</feature>
<feature type="region of interest" description="Disordered" evidence="1">
    <location>
        <begin position="400"/>
        <end position="423"/>
    </location>
</feature>
<organism evidence="2 3">
    <name type="scientific">Phytophthora aleatoria</name>
    <dbReference type="NCBI Taxonomy" id="2496075"/>
    <lineage>
        <taxon>Eukaryota</taxon>
        <taxon>Sar</taxon>
        <taxon>Stramenopiles</taxon>
        <taxon>Oomycota</taxon>
        <taxon>Peronosporomycetes</taxon>
        <taxon>Peronosporales</taxon>
        <taxon>Peronosporaceae</taxon>
        <taxon>Phytophthora</taxon>
    </lineage>
</organism>
<accession>A0A8J5IQ52</accession>
<reference evidence="2" key="1">
    <citation type="submission" date="2021-01" db="EMBL/GenBank/DDBJ databases">
        <title>Phytophthora aleatoria, a newly-described species from Pinus radiata is distinct from Phytophthora cactorum isolates based on comparative genomics.</title>
        <authorList>
            <person name="Mcdougal R."/>
            <person name="Panda P."/>
            <person name="Williams N."/>
            <person name="Studholme D.J."/>
        </authorList>
    </citation>
    <scope>NUCLEOTIDE SEQUENCE</scope>
    <source>
        <strain evidence="2">NZFS 4037</strain>
    </source>
</reference>
<protein>
    <submittedName>
        <fullName evidence="2">Uncharacterized protein</fullName>
    </submittedName>
</protein>
<comment type="caution">
    <text evidence="2">The sequence shown here is derived from an EMBL/GenBank/DDBJ whole genome shotgun (WGS) entry which is preliminary data.</text>
</comment>
<feature type="region of interest" description="Disordered" evidence="1">
    <location>
        <begin position="355"/>
        <end position="381"/>
    </location>
</feature>
<dbReference type="EMBL" id="JAENGY010000154">
    <property type="protein sequence ID" value="KAG6971619.1"/>
    <property type="molecule type" value="Genomic_DNA"/>
</dbReference>